<dbReference type="Proteomes" id="UP000024635">
    <property type="component" value="Unassembled WGS sequence"/>
</dbReference>
<evidence type="ECO:0000313" key="1">
    <source>
        <dbReference type="EMBL" id="EYC05662.1"/>
    </source>
</evidence>
<name>A0A016TSQ2_9BILA</name>
<accession>A0A016TSQ2</accession>
<comment type="caution">
    <text evidence="1">The sequence shown here is derived from an EMBL/GenBank/DDBJ whole genome shotgun (WGS) entry which is preliminary data.</text>
</comment>
<keyword evidence="2" id="KW-1185">Reference proteome</keyword>
<dbReference type="EMBL" id="JARK01001417">
    <property type="protein sequence ID" value="EYC05662.1"/>
    <property type="molecule type" value="Genomic_DNA"/>
</dbReference>
<reference evidence="2" key="1">
    <citation type="journal article" date="2015" name="Nat. Genet.">
        <title>The genome and transcriptome of the zoonotic hookworm Ancylostoma ceylanicum identify infection-specific gene families.</title>
        <authorList>
            <person name="Schwarz E.M."/>
            <person name="Hu Y."/>
            <person name="Antoshechkin I."/>
            <person name="Miller M.M."/>
            <person name="Sternberg P.W."/>
            <person name="Aroian R.V."/>
        </authorList>
    </citation>
    <scope>NUCLEOTIDE SEQUENCE</scope>
    <source>
        <strain evidence="2">HY135</strain>
    </source>
</reference>
<organism evidence="1 2">
    <name type="scientific">Ancylostoma ceylanicum</name>
    <dbReference type="NCBI Taxonomy" id="53326"/>
    <lineage>
        <taxon>Eukaryota</taxon>
        <taxon>Metazoa</taxon>
        <taxon>Ecdysozoa</taxon>
        <taxon>Nematoda</taxon>
        <taxon>Chromadorea</taxon>
        <taxon>Rhabditida</taxon>
        <taxon>Rhabditina</taxon>
        <taxon>Rhabditomorpha</taxon>
        <taxon>Strongyloidea</taxon>
        <taxon>Ancylostomatidae</taxon>
        <taxon>Ancylostomatinae</taxon>
        <taxon>Ancylostoma</taxon>
    </lineage>
</organism>
<protein>
    <submittedName>
        <fullName evidence="1">Uncharacterized protein</fullName>
    </submittedName>
</protein>
<sequence length="109" mass="12392">MSNYFQSLSPPLLAVNTPWLSLHHSEHKTNGLVLHYRCLMHIEHIGKFRSGLTESNNVQRNVICYFNTSRSSVRESSTSGPSEYVSLRLSSMIVFTMCHVNPLKISLVQ</sequence>
<gene>
    <name evidence="1" type="primary">Acey_s0081.g1510</name>
    <name evidence="1" type="ORF">Y032_0081g1510</name>
</gene>
<evidence type="ECO:0000313" key="2">
    <source>
        <dbReference type="Proteomes" id="UP000024635"/>
    </source>
</evidence>
<dbReference type="AlphaFoldDB" id="A0A016TSQ2"/>
<proteinExistence type="predicted"/>